<reference evidence="3" key="1">
    <citation type="submission" date="2023-07" db="EMBL/GenBank/DDBJ databases">
        <authorList>
            <person name="Haufschild T."/>
            <person name="Kallscheuer N."/>
            <person name="Hammer J."/>
            <person name="Kohn T."/>
            <person name="Kabuu M."/>
            <person name="Jogler M."/>
            <person name="Wohfarth N."/>
            <person name="Heuer A."/>
            <person name="Rohde M."/>
            <person name="van Teeseling M.C.F."/>
            <person name="Jogler C."/>
        </authorList>
    </citation>
    <scope>NUCLEOTIDE SEQUENCE</scope>
    <source>
        <strain evidence="2">Strain 138</strain>
        <strain evidence="3">Strain 318</strain>
    </source>
</reference>
<dbReference type="Proteomes" id="UP001229955">
    <property type="component" value="Chromosome"/>
</dbReference>
<keyword evidence="1" id="KW-0732">Signal</keyword>
<evidence type="ECO:0000313" key="4">
    <source>
        <dbReference type="Proteomes" id="UP001229955"/>
    </source>
</evidence>
<keyword evidence="4" id="KW-1185">Reference proteome</keyword>
<feature type="signal peptide" evidence="1">
    <location>
        <begin position="1"/>
        <end position="23"/>
    </location>
</feature>
<accession>A0AA49JZR0</accession>
<organism evidence="3 4">
    <name type="scientific">Pseudogemmatithrix spongiicola</name>
    <dbReference type="NCBI Taxonomy" id="3062599"/>
    <lineage>
        <taxon>Bacteria</taxon>
        <taxon>Pseudomonadati</taxon>
        <taxon>Gemmatimonadota</taxon>
        <taxon>Gemmatimonadia</taxon>
        <taxon>Gemmatimonadales</taxon>
        <taxon>Gemmatimonadaceae</taxon>
        <taxon>Pseudogemmatithrix</taxon>
    </lineage>
</organism>
<evidence type="ECO:0000313" key="2">
    <source>
        <dbReference type="EMBL" id="WKW11852.1"/>
    </source>
</evidence>
<dbReference type="AlphaFoldDB" id="A0AA49JZR0"/>
<sequence>MRARLSAPCVLLALLLTSPEARAQSGARAIVPVAPILFEPAEGERLDCRRQRADEQRDVSYPGRELFPFAREGSLRIRWRVVLIESQRTITIALERNYVPRDVVVDAGRGAGTTGAHESVRVRFLPGGEAQDGFRAVTADRRTPPVTSPLDSADAGRIYALAREIAFRCDRGLWDAMPIGSVQGQIPPG</sequence>
<protein>
    <recommendedName>
        <fullName evidence="5">DUF4468 domain-containing protein</fullName>
    </recommendedName>
</protein>
<accession>A0AA49JU01</accession>
<feature type="chain" id="PRO_5041423727" description="DUF4468 domain-containing protein" evidence="1">
    <location>
        <begin position="24"/>
        <end position="189"/>
    </location>
</feature>
<gene>
    <name evidence="2" type="ORF">Strain138_001120</name>
    <name evidence="3" type="ORF">Strain318_001120</name>
</gene>
<evidence type="ECO:0000256" key="1">
    <source>
        <dbReference type="SAM" id="SignalP"/>
    </source>
</evidence>
<evidence type="ECO:0008006" key="5">
    <source>
        <dbReference type="Google" id="ProtNLM"/>
    </source>
</evidence>
<dbReference type="KEGG" id="pspc:Strain318_001120"/>
<dbReference type="EMBL" id="CP130612">
    <property type="protein sequence ID" value="WKW11852.1"/>
    <property type="molecule type" value="Genomic_DNA"/>
</dbReference>
<name>A0AA49JZR0_9BACT</name>
<proteinExistence type="predicted"/>
<evidence type="ECO:0000313" key="3">
    <source>
        <dbReference type="EMBL" id="WKW14762.1"/>
    </source>
</evidence>
<dbReference type="RefSeq" id="WP_367887538.1">
    <property type="nucleotide sequence ID" value="NZ_CP130612.1"/>
</dbReference>
<dbReference type="EMBL" id="CP130613">
    <property type="protein sequence ID" value="WKW14762.1"/>
    <property type="molecule type" value="Genomic_DNA"/>
</dbReference>